<accession>A0A7K0KCK4</accession>
<dbReference type="AlphaFoldDB" id="A0A7K0KCK4"/>
<proteinExistence type="predicted"/>
<dbReference type="EMBL" id="VUNG01000003">
    <property type="protein sequence ID" value="MST83578.1"/>
    <property type="molecule type" value="Genomic_DNA"/>
</dbReference>
<protein>
    <submittedName>
        <fullName evidence="1">Uncharacterized protein</fullName>
    </submittedName>
</protein>
<name>A0A7K0KCK4_9BACT</name>
<sequence length="188" mass="19908">MLAMTGLLSAALFVACGDVESEFSTAPCALYFDNQTHNDATLAAAMTPLSGIFVTITTTSKSGAQYFVFTNNQGHSSQVVFDAKDKQRQQAGQLILGLNGAIIVGYGFSTSQTFYAYDRECPNCFDSNALPLRSYPLKVNSAGIASCSHCHRTYDLNNGGIIASGSGGKMIKPYPSVTTGAYGVLSVR</sequence>
<dbReference type="Proteomes" id="UP000438914">
    <property type="component" value="Unassembled WGS sequence"/>
</dbReference>
<organism evidence="1 2">
    <name type="scientific">Hallella mizrahii</name>
    <dbReference type="NCBI Taxonomy" id="2606637"/>
    <lineage>
        <taxon>Bacteria</taxon>
        <taxon>Pseudomonadati</taxon>
        <taxon>Bacteroidota</taxon>
        <taxon>Bacteroidia</taxon>
        <taxon>Bacteroidales</taxon>
        <taxon>Prevotellaceae</taxon>
        <taxon>Hallella</taxon>
    </lineage>
</organism>
<keyword evidence="2" id="KW-1185">Reference proteome</keyword>
<comment type="caution">
    <text evidence="1">The sequence shown here is derived from an EMBL/GenBank/DDBJ whole genome shotgun (WGS) entry which is preliminary data.</text>
</comment>
<evidence type="ECO:0000313" key="1">
    <source>
        <dbReference type="EMBL" id="MST83578.1"/>
    </source>
</evidence>
<reference evidence="1 2" key="1">
    <citation type="submission" date="2019-08" db="EMBL/GenBank/DDBJ databases">
        <title>In-depth cultivation of the pig gut microbiome towards novel bacterial diversity and tailored functional studies.</title>
        <authorList>
            <person name="Wylensek D."/>
            <person name="Hitch T.C.A."/>
            <person name="Clavel T."/>
        </authorList>
    </citation>
    <scope>NUCLEOTIDE SEQUENCE [LARGE SCALE GENOMIC DNA]</scope>
    <source>
        <strain evidence="1 2">LKV-178-WT-2A</strain>
    </source>
</reference>
<evidence type="ECO:0000313" key="2">
    <source>
        <dbReference type="Proteomes" id="UP000438914"/>
    </source>
</evidence>
<gene>
    <name evidence="1" type="ORF">FYJ73_02580</name>
</gene>